<proteinExistence type="predicted"/>
<accession>A0A6N4V2F9</accession>
<reference evidence="1 2" key="1">
    <citation type="journal article" date="2019" name="Emerg. Microbes Infect.">
        <title>Comprehensive subspecies identification of 175 nontuberculous mycobacteria species based on 7547 genomic profiles.</title>
        <authorList>
            <person name="Matsumoto Y."/>
            <person name="Kinjo T."/>
            <person name="Motooka D."/>
            <person name="Nabeya D."/>
            <person name="Jung N."/>
            <person name="Uechi K."/>
            <person name="Horii T."/>
            <person name="Iida T."/>
            <person name="Fujita J."/>
            <person name="Nakamura S."/>
        </authorList>
    </citation>
    <scope>NUCLEOTIDE SEQUENCE [LARGE SCALE GENOMIC DNA]</scope>
    <source>
        <strain evidence="1 2">JCM 12272</strain>
        <plasmid evidence="1">pJCM12272</plasmid>
    </source>
</reference>
<dbReference type="Proteomes" id="UP000466906">
    <property type="component" value="Plasmid pJCM12272"/>
</dbReference>
<keyword evidence="2" id="KW-1185">Reference proteome</keyword>
<protein>
    <submittedName>
        <fullName evidence="1">Uncharacterized protein</fullName>
    </submittedName>
</protein>
<dbReference type="KEGG" id="malv:MALV_56100"/>
<gene>
    <name evidence="1" type="ORF">MALV_56100</name>
</gene>
<name>A0A6N4V2F9_9MYCO</name>
<dbReference type="AlphaFoldDB" id="A0A6N4V2F9"/>
<evidence type="ECO:0000313" key="1">
    <source>
        <dbReference type="EMBL" id="BBX30485.1"/>
    </source>
</evidence>
<geneLocation type="plasmid" evidence="1 2">
    <name>pJCM12272</name>
</geneLocation>
<evidence type="ECO:0000313" key="2">
    <source>
        <dbReference type="Proteomes" id="UP000466906"/>
    </source>
</evidence>
<dbReference type="EMBL" id="AP022566">
    <property type="protein sequence ID" value="BBX30485.1"/>
    <property type="molecule type" value="Genomic_DNA"/>
</dbReference>
<sequence length="385" mass="43291">MQAPPRPKQLNRLMASAEFVEQPPAGFNYTYWFTCPDCAGRINTTTLEEPVTCACGAENDTADLNPVLRDPNDVALRDDLVASLIWYHTSRYENWPDRQAYAAETADMVAEGFSYLDEAAQQQIIEQRTSFALHLGTYEAAIENMLRRLSDQDPVDRSTVRYWLHRVHIHLAPNDLHPHVGDEIPSYFGEVPLSELDERGARAVRYVNIHEAHGSVSLAIHPDVIATVASIALPLQSLAPETPAAADATTAAAAALSELEQSRPDTTGIDRICLRFRPMLDARYPDPHDPERQRIATIADQLDDYENRHSAIWSNLTNTLEAEYLPHINGNVRERFHHALRHTDDPAEYHRDFQALAALLTRPTDVLAELDTAPVRTLRTTDHNQ</sequence>
<keyword evidence="1" id="KW-0614">Plasmid</keyword>
<organism evidence="1 2">
    <name type="scientific">Mycolicibacterium alvei</name>
    <dbReference type="NCBI Taxonomy" id="67081"/>
    <lineage>
        <taxon>Bacteria</taxon>
        <taxon>Bacillati</taxon>
        <taxon>Actinomycetota</taxon>
        <taxon>Actinomycetes</taxon>
        <taxon>Mycobacteriales</taxon>
        <taxon>Mycobacteriaceae</taxon>
        <taxon>Mycolicibacterium</taxon>
    </lineage>
</organism>